<keyword evidence="4" id="KW-1185">Reference proteome</keyword>
<gene>
    <name evidence="3" type="ORF">Taro_038334</name>
</gene>
<dbReference type="SUPFAM" id="SSF53098">
    <property type="entry name" value="Ribonuclease H-like"/>
    <property type="match status" value="1"/>
</dbReference>
<name>A0A843WIX9_COLES</name>
<keyword evidence="1" id="KW-0175">Coiled coil</keyword>
<feature type="coiled-coil region" evidence="1">
    <location>
        <begin position="178"/>
        <end position="205"/>
    </location>
</feature>
<protein>
    <recommendedName>
        <fullName evidence="5">HAT C-terminal dimerisation domain-containing protein</fullName>
    </recommendedName>
</protein>
<dbReference type="AlphaFoldDB" id="A0A843WIX9"/>
<sequence>MTEEWLVRVRRVDTRPRLRRAERLRTTQRSPLNDSTLGGPPQNENGRDKRPVEEADVQIVDPPAPTAPVATPFAPVAATSPPAGTIPSKPTKRAQLSEPVLIEGGSSSVVLLTGRASLASAPTTEPTLREWGRRSDPASVASRMSSVKTSDLIDDVFRGLQLSLGSFASLVHRTDHTLEATEGRLRAVEEKMATLKSRNAELEDSVAAEVVRADQSNELAAKLTKGVDKLKASLKEEQGAREAEKTAREADERAHEQTKAEFSGLVAEERRKAVMEYKKSDVHIDQITGYFFNPRIQYKDNVHNDGEVMRGTMNVITRLARTMNERLYVMAEVERYKMKVGIYGGYDMTYAAQRLTPAEWWIQVNYQQAGTNPLAYVAIRVLSQITSSSLCERNWSTFSLIHTKIRNRLGVDRLEK</sequence>
<reference evidence="3" key="1">
    <citation type="submission" date="2017-07" db="EMBL/GenBank/DDBJ databases">
        <title>Taro Niue Genome Assembly and Annotation.</title>
        <authorList>
            <person name="Atibalentja N."/>
            <person name="Keating K."/>
            <person name="Fields C.J."/>
        </authorList>
    </citation>
    <scope>NUCLEOTIDE SEQUENCE</scope>
    <source>
        <strain evidence="3">Niue_2</strain>
        <tissue evidence="3">Leaf</tissue>
    </source>
</reference>
<feature type="region of interest" description="Disordered" evidence="2">
    <location>
        <begin position="234"/>
        <end position="259"/>
    </location>
</feature>
<evidence type="ECO:0000256" key="1">
    <source>
        <dbReference type="SAM" id="Coils"/>
    </source>
</evidence>
<dbReference type="EMBL" id="NMUH01003427">
    <property type="protein sequence ID" value="MQM05521.1"/>
    <property type="molecule type" value="Genomic_DNA"/>
</dbReference>
<feature type="compositionally biased region" description="Basic and acidic residues" evidence="2">
    <location>
        <begin position="12"/>
        <end position="25"/>
    </location>
</feature>
<evidence type="ECO:0000313" key="4">
    <source>
        <dbReference type="Proteomes" id="UP000652761"/>
    </source>
</evidence>
<organism evidence="3 4">
    <name type="scientific">Colocasia esculenta</name>
    <name type="common">Wild taro</name>
    <name type="synonym">Arum esculentum</name>
    <dbReference type="NCBI Taxonomy" id="4460"/>
    <lineage>
        <taxon>Eukaryota</taxon>
        <taxon>Viridiplantae</taxon>
        <taxon>Streptophyta</taxon>
        <taxon>Embryophyta</taxon>
        <taxon>Tracheophyta</taxon>
        <taxon>Spermatophyta</taxon>
        <taxon>Magnoliopsida</taxon>
        <taxon>Liliopsida</taxon>
        <taxon>Araceae</taxon>
        <taxon>Aroideae</taxon>
        <taxon>Colocasieae</taxon>
        <taxon>Colocasia</taxon>
    </lineage>
</organism>
<feature type="non-terminal residue" evidence="3">
    <location>
        <position position="1"/>
    </location>
</feature>
<feature type="region of interest" description="Disordered" evidence="2">
    <location>
        <begin position="12"/>
        <end position="94"/>
    </location>
</feature>
<dbReference type="InterPro" id="IPR012337">
    <property type="entry name" value="RNaseH-like_sf"/>
</dbReference>
<evidence type="ECO:0000256" key="2">
    <source>
        <dbReference type="SAM" id="MobiDB-lite"/>
    </source>
</evidence>
<accession>A0A843WIX9</accession>
<comment type="caution">
    <text evidence="3">The sequence shown here is derived from an EMBL/GenBank/DDBJ whole genome shotgun (WGS) entry which is preliminary data.</text>
</comment>
<evidence type="ECO:0008006" key="5">
    <source>
        <dbReference type="Google" id="ProtNLM"/>
    </source>
</evidence>
<proteinExistence type="predicted"/>
<evidence type="ECO:0000313" key="3">
    <source>
        <dbReference type="EMBL" id="MQM05521.1"/>
    </source>
</evidence>
<dbReference type="Proteomes" id="UP000652761">
    <property type="component" value="Unassembled WGS sequence"/>
</dbReference>
<feature type="compositionally biased region" description="Low complexity" evidence="2">
    <location>
        <begin position="67"/>
        <end position="83"/>
    </location>
</feature>